<dbReference type="Proteomes" id="UP000553632">
    <property type="component" value="Unassembled WGS sequence"/>
</dbReference>
<dbReference type="AlphaFoldDB" id="A0A7J6TUS4"/>
<accession>A0A7J6TUS4</accession>
<feature type="non-terminal residue" evidence="1">
    <location>
        <position position="103"/>
    </location>
</feature>
<protein>
    <submittedName>
        <fullName evidence="1">Uncharacterized protein</fullName>
    </submittedName>
</protein>
<organism evidence="1 2">
    <name type="scientific">Perkinsus olseni</name>
    <name type="common">Perkinsus atlanticus</name>
    <dbReference type="NCBI Taxonomy" id="32597"/>
    <lineage>
        <taxon>Eukaryota</taxon>
        <taxon>Sar</taxon>
        <taxon>Alveolata</taxon>
        <taxon>Perkinsozoa</taxon>
        <taxon>Perkinsea</taxon>
        <taxon>Perkinsida</taxon>
        <taxon>Perkinsidae</taxon>
        <taxon>Perkinsus</taxon>
    </lineage>
</organism>
<sequence>LCRTQKNLKTSILGHWRRQYQMVCEERELLVVNLKKKCLLLWYFATKSAVEQSEMVKPLDAALIEKIDFSTGIEALNRHACMMHQRMALRRIRHEIAAGSDRQ</sequence>
<evidence type="ECO:0000313" key="2">
    <source>
        <dbReference type="Proteomes" id="UP000553632"/>
    </source>
</evidence>
<comment type="caution">
    <text evidence="1">The sequence shown here is derived from an EMBL/GenBank/DDBJ whole genome shotgun (WGS) entry which is preliminary data.</text>
</comment>
<feature type="non-terminal residue" evidence="1">
    <location>
        <position position="1"/>
    </location>
</feature>
<gene>
    <name evidence="1" type="ORF">FOZ63_029335</name>
</gene>
<proteinExistence type="predicted"/>
<reference evidence="1 2" key="1">
    <citation type="submission" date="2020-04" db="EMBL/GenBank/DDBJ databases">
        <title>Perkinsus olseni comparative genomics.</title>
        <authorList>
            <person name="Bogema D.R."/>
        </authorList>
    </citation>
    <scope>NUCLEOTIDE SEQUENCE [LARGE SCALE GENOMIC DNA]</scope>
    <source>
        <strain evidence="1 2">ATCC PRA-207</strain>
    </source>
</reference>
<name>A0A7J6TUS4_PEROL</name>
<keyword evidence="2" id="KW-1185">Reference proteome</keyword>
<dbReference type="EMBL" id="JABANO010008630">
    <property type="protein sequence ID" value="KAF4748220.1"/>
    <property type="molecule type" value="Genomic_DNA"/>
</dbReference>
<evidence type="ECO:0000313" key="1">
    <source>
        <dbReference type="EMBL" id="KAF4748220.1"/>
    </source>
</evidence>